<reference evidence="3" key="1">
    <citation type="journal article" date="2019" name="Int. J. Syst. Evol. Microbiol.">
        <title>The Global Catalogue of Microorganisms (GCM) 10K type strain sequencing project: providing services to taxonomists for standard genome sequencing and annotation.</title>
        <authorList>
            <consortium name="The Broad Institute Genomics Platform"/>
            <consortium name="The Broad Institute Genome Sequencing Center for Infectious Disease"/>
            <person name="Wu L."/>
            <person name="Ma J."/>
        </authorList>
    </citation>
    <scope>NUCLEOTIDE SEQUENCE [LARGE SCALE GENOMIC DNA]</scope>
    <source>
        <strain evidence="3">CGMCC 4.7248</strain>
    </source>
</reference>
<keyword evidence="2" id="KW-0378">Hydrolase</keyword>
<keyword evidence="3" id="KW-1185">Reference proteome</keyword>
<dbReference type="InterPro" id="IPR036691">
    <property type="entry name" value="Endo/exonu/phosph_ase_sf"/>
</dbReference>
<dbReference type="EMBL" id="JBHSNY010000004">
    <property type="protein sequence ID" value="MFC5634587.1"/>
    <property type="molecule type" value="Genomic_DNA"/>
</dbReference>
<dbReference type="Pfam" id="PF03372">
    <property type="entry name" value="Exo_endo_phos"/>
    <property type="match status" value="1"/>
</dbReference>
<evidence type="ECO:0000313" key="3">
    <source>
        <dbReference type="Proteomes" id="UP001596154"/>
    </source>
</evidence>
<dbReference type="Proteomes" id="UP001596154">
    <property type="component" value="Unassembled WGS sequence"/>
</dbReference>
<evidence type="ECO:0000259" key="1">
    <source>
        <dbReference type="Pfam" id="PF03372"/>
    </source>
</evidence>
<feature type="domain" description="Endonuclease/exonuclease/phosphatase" evidence="1">
    <location>
        <begin position="11"/>
        <end position="243"/>
    </location>
</feature>
<accession>A0ABW0UM10</accession>
<keyword evidence="2" id="KW-0255">Endonuclease</keyword>
<dbReference type="RefSeq" id="WP_381020526.1">
    <property type="nucleotide sequence ID" value="NZ_JBHSNY010000004.1"/>
</dbReference>
<protein>
    <submittedName>
        <fullName evidence="2">Endonuclease/exonuclease/phosphatase family protein</fullName>
    </submittedName>
</protein>
<gene>
    <name evidence="2" type="ORF">ACFPZJ_12525</name>
</gene>
<dbReference type="InterPro" id="IPR005135">
    <property type="entry name" value="Endo/exonuclease/phosphatase"/>
</dbReference>
<keyword evidence="2" id="KW-0540">Nuclease</keyword>
<name>A0ABW0UM10_9ACTN</name>
<sequence length="264" mass="29635">MNAATLDLLVFNTQHASPDRAIRQAAWLAAEPRVDVLVLTEVGAGLGGATLINELTTLGYSYWHALPTAGRDYRTVLACRYRLEPVDACIRFLPHRGPAALLRPDGQVPVGLWGLYVPSRGSRERRNQDKRAFQQAVVEALPGLLKRFRDACVVIAGDLNVVEPDHIPAHRVFGRWEYDFYEAFGQAGLTDVFSHLLPHDRGHSWFGRTGNGFRFDHAFTSTPERVLARVYDHAPRDLRLSDHACLRLRLDMTDRPLPRKGIPA</sequence>
<dbReference type="Gene3D" id="3.60.10.10">
    <property type="entry name" value="Endonuclease/exonuclease/phosphatase"/>
    <property type="match status" value="1"/>
</dbReference>
<comment type="caution">
    <text evidence="2">The sequence shown here is derived from an EMBL/GenBank/DDBJ whole genome shotgun (WGS) entry which is preliminary data.</text>
</comment>
<organism evidence="2 3">
    <name type="scientific">Streptomyces bullii</name>
    <dbReference type="NCBI Taxonomy" id="349910"/>
    <lineage>
        <taxon>Bacteria</taxon>
        <taxon>Bacillati</taxon>
        <taxon>Actinomycetota</taxon>
        <taxon>Actinomycetes</taxon>
        <taxon>Kitasatosporales</taxon>
        <taxon>Streptomycetaceae</taxon>
        <taxon>Streptomyces</taxon>
    </lineage>
</organism>
<evidence type="ECO:0000313" key="2">
    <source>
        <dbReference type="EMBL" id="MFC5634587.1"/>
    </source>
</evidence>
<dbReference type="SUPFAM" id="SSF56219">
    <property type="entry name" value="DNase I-like"/>
    <property type="match status" value="1"/>
</dbReference>
<dbReference type="GO" id="GO:0004519">
    <property type="term" value="F:endonuclease activity"/>
    <property type="evidence" value="ECO:0007669"/>
    <property type="project" value="UniProtKB-KW"/>
</dbReference>
<proteinExistence type="predicted"/>